<evidence type="ECO:0000313" key="2">
    <source>
        <dbReference type="EMBL" id="OXV11596.1"/>
    </source>
</evidence>
<dbReference type="EMBL" id="NPHW01002397">
    <property type="protein sequence ID" value="OXV11596.1"/>
    <property type="molecule type" value="Genomic_DNA"/>
</dbReference>
<keyword evidence="3" id="KW-1185">Reference proteome</keyword>
<accession>A0A232M5D9</accession>
<reference evidence="2 3" key="1">
    <citation type="journal article" date="2015" name="Environ. Microbiol.">
        <title>Metagenome sequence of Elaphomyces granulatus from sporocarp tissue reveals Ascomycota ectomycorrhizal fingerprints of genome expansion and a Proteobacteria-rich microbiome.</title>
        <authorList>
            <person name="Quandt C.A."/>
            <person name="Kohler A."/>
            <person name="Hesse C.N."/>
            <person name="Sharpton T.J."/>
            <person name="Martin F."/>
            <person name="Spatafora J.W."/>
        </authorList>
    </citation>
    <scope>NUCLEOTIDE SEQUENCE [LARGE SCALE GENOMIC DNA]</scope>
    <source>
        <strain evidence="2 3">OSC145934</strain>
    </source>
</reference>
<proteinExistence type="predicted"/>
<evidence type="ECO:0000256" key="1">
    <source>
        <dbReference type="SAM" id="MobiDB-lite"/>
    </source>
</evidence>
<feature type="compositionally biased region" description="Polar residues" evidence="1">
    <location>
        <begin position="168"/>
        <end position="179"/>
    </location>
</feature>
<feature type="compositionally biased region" description="Basic residues" evidence="1">
    <location>
        <begin position="57"/>
        <end position="70"/>
    </location>
</feature>
<feature type="region of interest" description="Disordered" evidence="1">
    <location>
        <begin position="1"/>
        <end position="283"/>
    </location>
</feature>
<feature type="compositionally biased region" description="Polar residues" evidence="1">
    <location>
        <begin position="237"/>
        <end position="251"/>
    </location>
</feature>
<dbReference type="SUPFAM" id="SSF57997">
    <property type="entry name" value="Tropomyosin"/>
    <property type="match status" value="1"/>
</dbReference>
<dbReference type="Proteomes" id="UP000243515">
    <property type="component" value="Unassembled WGS sequence"/>
</dbReference>
<sequence length="626" mass="70441">MQETQTELQTQTETQTQTQTQTQTETETIDNPEPGSEKASIDVDGGIAAKRSSPQLKRSKKSKRSRRLKRSTPQLEIETETTDNVEPGSETAIGVDDVIAAKCSSPRPKMQETQPTDHPEPSGIPYIIRTMKESGVINEQMEPVSDRLSPPSKKPPRSISSSKQQSSDNAEQQTSNAEEQTNDAEEQNTDSKEQTTDAKEQTNDAEEQTSNSQEQTTDVQEQTADAKEQANDAEEPASNSQEQTTDVQEQTADAKEQANDAEEQTSNSQEQTTDAQEQTSDAKEPLKCQVERLNHLMHMATQKSGLESRSHVTTGERPISIDWARRHWSVLRTIVHDFISNYFQACDGSGKQLSESEKRSIIAALDGWCPQEDWDSLMENFSADKYIRSCLPSKLAEALLHKHLCDHLLTNPFWYLGCDNGSMPSQRTDDLQAPFRNPFGTQVYDLWKSFLRVDAIKAHFWRCETVRLQLANRVGACDEQTRKSAIERFASWILQGPLGLLAREITDAEEIRERHQLLAWILTDAAELTMKLFCSYSDFGLHGLEKPAGPHHKRMASTGDGNIYIKAHQSHRLEEADDRLKSRPPVILIQPALVMRRGADRDLQVDELLLCPGLAMIEDRDREQAE</sequence>
<feature type="compositionally biased region" description="Low complexity" evidence="1">
    <location>
        <begin position="157"/>
        <end position="167"/>
    </location>
</feature>
<organism evidence="2 3">
    <name type="scientific">Elaphomyces granulatus</name>
    <dbReference type="NCBI Taxonomy" id="519963"/>
    <lineage>
        <taxon>Eukaryota</taxon>
        <taxon>Fungi</taxon>
        <taxon>Dikarya</taxon>
        <taxon>Ascomycota</taxon>
        <taxon>Pezizomycotina</taxon>
        <taxon>Eurotiomycetes</taxon>
        <taxon>Eurotiomycetidae</taxon>
        <taxon>Eurotiales</taxon>
        <taxon>Elaphomycetaceae</taxon>
        <taxon>Elaphomyces</taxon>
    </lineage>
</organism>
<comment type="caution">
    <text evidence="2">The sequence shown here is derived from an EMBL/GenBank/DDBJ whole genome shotgun (WGS) entry which is preliminary data.</text>
</comment>
<dbReference type="AlphaFoldDB" id="A0A232M5D9"/>
<feature type="compositionally biased region" description="Low complexity" evidence="1">
    <location>
        <begin position="1"/>
        <end position="26"/>
    </location>
</feature>
<feature type="compositionally biased region" description="Polar residues" evidence="1">
    <location>
        <begin position="264"/>
        <end position="279"/>
    </location>
</feature>
<gene>
    <name evidence="2" type="ORF">Egran_00643</name>
</gene>
<evidence type="ECO:0000313" key="3">
    <source>
        <dbReference type="Proteomes" id="UP000243515"/>
    </source>
</evidence>
<dbReference type="OrthoDB" id="4156714at2759"/>
<name>A0A232M5D9_9EURO</name>
<feature type="compositionally biased region" description="Polar residues" evidence="1">
    <location>
        <begin position="208"/>
        <end position="223"/>
    </location>
</feature>
<protein>
    <submittedName>
        <fullName evidence="2">Uncharacterized protein</fullName>
    </submittedName>
</protein>
<feature type="compositionally biased region" description="Basic and acidic residues" evidence="1">
    <location>
        <begin position="189"/>
        <end position="202"/>
    </location>
</feature>